<evidence type="ECO:0000256" key="5">
    <source>
        <dbReference type="ARBA" id="ARBA00022839"/>
    </source>
</evidence>
<gene>
    <name evidence="9" type="primary">recJ</name>
    <name evidence="9" type="ORF">GCM10009114_31430</name>
</gene>
<organism evidence="9 10">
    <name type="scientific">Aliiglaciecola litoralis</name>
    <dbReference type="NCBI Taxonomy" id="582857"/>
    <lineage>
        <taxon>Bacteria</taxon>
        <taxon>Pseudomonadati</taxon>
        <taxon>Pseudomonadota</taxon>
        <taxon>Gammaproteobacteria</taxon>
        <taxon>Alteromonadales</taxon>
        <taxon>Alteromonadaceae</taxon>
        <taxon>Aliiglaciecola</taxon>
    </lineage>
</organism>
<feature type="domain" description="DDH" evidence="6">
    <location>
        <begin position="71"/>
        <end position="231"/>
    </location>
</feature>
<dbReference type="InterPro" id="IPR051673">
    <property type="entry name" value="SSDNA_exonuclease_RecJ"/>
</dbReference>
<name>A0ABP3X4D1_9ALTE</name>
<feature type="domain" description="DHHA1" evidence="7">
    <location>
        <begin position="356"/>
        <end position="450"/>
    </location>
</feature>
<sequence length="578" mass="63565">MSVTIKRKNKVSDSHLASIPHPVIRQIYANRGIKNVEMLDRRVAALAHYKTLKGIDAAVAVLAEALAQKTNIVIVGDFDADGATSTALMMLCLTRMGAKHLSYLVPNRFDFGYGLSPEIVDVAAQQGANLIITVDNGISCFDGVNRAKELGIKVVITDHHLAADTLPNADAIVNPNQPGCEFLSKNLAGVGVAFYLMLALRSHLKQIGWFTEHKLQEPNLAAFLDIVALGTVADVVPLDNNNRVLVHQGLQRIRTGKCRPGISALIDVAGKQAQRMMSTDLGFVLGPRLNAAGRLDDMSLGIECLLAEDPNTARRMAFELDSLNRERREIQQSMQDEALKALATIESDLMQVKHGIVVYKEDFHQGVIGIVAGKIKEQFNRPTIAFAHQDEQILKGSARSIQGLHIRDLLEEINSRYPQLINKFGGHAMAAGLSIESNNLSAFIAAFEQVSSELLADIELSHQIMTDGELFQQDLSLDFAQQIKDAGPWGQSFPEPIFDGEFDLMEQRLLGGKHLKMMVRHPTGLLLDAIAFNIDETHWPNAQVKKVKLAYKLDINEFRGRISLQLMVDAIQPVSLAS</sequence>
<dbReference type="Pfam" id="PF01368">
    <property type="entry name" value="DHH"/>
    <property type="match status" value="1"/>
</dbReference>
<dbReference type="PANTHER" id="PTHR30255:SF2">
    <property type="entry name" value="SINGLE-STRANDED-DNA-SPECIFIC EXONUCLEASE RECJ"/>
    <property type="match status" value="1"/>
</dbReference>
<evidence type="ECO:0000256" key="3">
    <source>
        <dbReference type="ARBA" id="ARBA00022722"/>
    </source>
</evidence>
<dbReference type="Gene3D" id="3.10.310.30">
    <property type="match status" value="1"/>
</dbReference>
<proteinExistence type="inferred from homology"/>
<evidence type="ECO:0000259" key="6">
    <source>
        <dbReference type="Pfam" id="PF01368"/>
    </source>
</evidence>
<dbReference type="SUPFAM" id="SSF64182">
    <property type="entry name" value="DHH phosphoesterases"/>
    <property type="match status" value="1"/>
</dbReference>
<dbReference type="EMBL" id="BAAAFD010000010">
    <property type="protein sequence ID" value="GAA0859127.1"/>
    <property type="molecule type" value="Genomic_DNA"/>
</dbReference>
<dbReference type="Pfam" id="PF02272">
    <property type="entry name" value="DHHA1"/>
    <property type="match status" value="1"/>
</dbReference>
<dbReference type="InterPro" id="IPR001667">
    <property type="entry name" value="DDH_dom"/>
</dbReference>
<accession>A0ABP3X4D1</accession>
<evidence type="ECO:0000313" key="10">
    <source>
        <dbReference type="Proteomes" id="UP001500359"/>
    </source>
</evidence>
<keyword evidence="3" id="KW-0540">Nuclease</keyword>
<keyword evidence="5 9" id="KW-0269">Exonuclease</keyword>
<evidence type="ECO:0000256" key="2">
    <source>
        <dbReference type="ARBA" id="ARBA00019841"/>
    </source>
</evidence>
<reference evidence="10" key="1">
    <citation type="journal article" date="2019" name="Int. J. Syst. Evol. Microbiol.">
        <title>The Global Catalogue of Microorganisms (GCM) 10K type strain sequencing project: providing services to taxonomists for standard genome sequencing and annotation.</title>
        <authorList>
            <consortium name="The Broad Institute Genomics Platform"/>
            <consortium name="The Broad Institute Genome Sequencing Center for Infectious Disease"/>
            <person name="Wu L."/>
            <person name="Ma J."/>
        </authorList>
    </citation>
    <scope>NUCLEOTIDE SEQUENCE [LARGE SCALE GENOMIC DNA]</scope>
    <source>
        <strain evidence="10">JCM 15896</strain>
    </source>
</reference>
<protein>
    <recommendedName>
        <fullName evidence="2">Single-stranded-DNA-specific exonuclease RecJ</fullName>
    </recommendedName>
</protein>
<dbReference type="Pfam" id="PF17768">
    <property type="entry name" value="RecJ_OB"/>
    <property type="match status" value="1"/>
</dbReference>
<comment type="similarity">
    <text evidence="1">Belongs to the RecJ family.</text>
</comment>
<dbReference type="NCBIfam" id="TIGR00644">
    <property type="entry name" value="recJ"/>
    <property type="match status" value="1"/>
</dbReference>
<evidence type="ECO:0000313" key="9">
    <source>
        <dbReference type="EMBL" id="GAA0859127.1"/>
    </source>
</evidence>
<dbReference type="InterPro" id="IPR003156">
    <property type="entry name" value="DHHA1_dom"/>
</dbReference>
<dbReference type="Proteomes" id="UP001500359">
    <property type="component" value="Unassembled WGS sequence"/>
</dbReference>
<dbReference type="InterPro" id="IPR038763">
    <property type="entry name" value="DHH_sf"/>
</dbReference>
<dbReference type="InterPro" id="IPR041122">
    <property type="entry name" value="RecJ_OB"/>
</dbReference>
<keyword evidence="10" id="KW-1185">Reference proteome</keyword>
<comment type="caution">
    <text evidence="9">The sequence shown here is derived from an EMBL/GenBank/DDBJ whole genome shotgun (WGS) entry which is preliminary data.</text>
</comment>
<evidence type="ECO:0000259" key="8">
    <source>
        <dbReference type="Pfam" id="PF17768"/>
    </source>
</evidence>
<dbReference type="RefSeq" id="WP_343861678.1">
    <property type="nucleotide sequence ID" value="NZ_BAAAFD010000010.1"/>
</dbReference>
<dbReference type="GO" id="GO:0004527">
    <property type="term" value="F:exonuclease activity"/>
    <property type="evidence" value="ECO:0007669"/>
    <property type="project" value="UniProtKB-KW"/>
</dbReference>
<dbReference type="PANTHER" id="PTHR30255">
    <property type="entry name" value="SINGLE-STRANDED-DNA-SPECIFIC EXONUCLEASE RECJ"/>
    <property type="match status" value="1"/>
</dbReference>
<evidence type="ECO:0000259" key="7">
    <source>
        <dbReference type="Pfam" id="PF02272"/>
    </source>
</evidence>
<evidence type="ECO:0000256" key="4">
    <source>
        <dbReference type="ARBA" id="ARBA00022801"/>
    </source>
</evidence>
<keyword evidence="4" id="KW-0378">Hydrolase</keyword>
<dbReference type="Gene3D" id="3.90.1640.30">
    <property type="match status" value="1"/>
</dbReference>
<feature type="domain" description="RecJ OB" evidence="8">
    <location>
        <begin position="466"/>
        <end position="569"/>
    </location>
</feature>
<evidence type="ECO:0000256" key="1">
    <source>
        <dbReference type="ARBA" id="ARBA00005915"/>
    </source>
</evidence>
<dbReference type="InterPro" id="IPR004610">
    <property type="entry name" value="RecJ"/>
</dbReference>